<accession>A0A8H6SAN2</accession>
<dbReference type="Gene3D" id="3.40.50.80">
    <property type="entry name" value="Nucleotide-binding domain of ferredoxin-NADP reductase (FNR) module"/>
    <property type="match status" value="1"/>
</dbReference>
<dbReference type="GO" id="GO:0006952">
    <property type="term" value="P:defense response"/>
    <property type="evidence" value="ECO:0007669"/>
    <property type="project" value="TreeGrafter"/>
</dbReference>
<sequence>MPSRSSGLDFSDRLPALDQHPDVANVKGAALQRNKTERGRLQTLQRNNTTAKKNTGPLTLTQKIDLWMINEGQRHIFFAVFLFLHLILAVFAWFHYALKDNLTNARATFGVTFVIARSAAVVLHVDVIFILLPVCRNFVSILRRTPLGTVIPFDKNLTLHKATGWSIFIGSWVHTLAHIYLYRLTMADTSATTTGDRVKFFIVANFIIGPLITGWIMLIFLCVMVWFAMERRRRQKNGGFEKFWYTHHLFIPFFVLWQFHGMFCMIKPDRPPFCSFNTIGVFWRYWIVGGLIWICERILREVRSRHVTYISKVVQHPSGVMEVQIKKEKTTTRAGQYIFINCPEVSYFQWHPFTLTSAPEEDYISVHIRVEGDFTTAFAKALGCDFGKGKDKDKEKGAAAGGKVIGTNTNPPLQSDSTSRHGRRTTVLLVGAGIGVTPFASILKNIWYRMNNFNTSKPTRLSKVYFTWVIRDFGTAEWFHSLLHAIEEQDTQNRIEINIYLTAKIKEDDMNNIIVQDVGAEKDAITSLRAPTHFGRPNWDKIFSSIAEKHPESDVGVFFCGPAAIARDLHIKSNKHSDITQKGGTRFFFGKVVRFTSIKPRTVRASIIVLVQHNVLWHANSEEEGEVFEMNIEECLLRLRFGRFVWQATQIFGDAEAEIVQLILDHGKLRQPEIISHLSYGDAQAAIAYTQAMHTLVTASYLKPSTILAHVSPRDKRIRYEAEEKAKINGFPTAKELREAKETAEARLKREEAEAEKVGLKRKVVEQKAPRSTKRKTSQEEEEVDPTVYFRVNCDRFNVHIRNALIVKLASERYNRSAAVVLQTVLKATETKQKDVSEVRTDPVSISNITLSLADEEDLSSGLIQRTKNPSNSACIKDYVGILSGADNPTPEGRAGAFLSFGSSKVQVEFETICRRLRRRVLESVTRERYQTEGLRILRLLLDTGKMDEKQISKVVMIPQNDVRKLLAKMSAESIISTQEVPKSADRNPARMFYLWHVDVPKAVSVILGNLYKTLYNISVRRQAEREEPMVKAVLDKRERSDVSQNEEEFMSRMELDILREWEGKQEKLTVLEKRVEESVFILRDLGVFSGQE</sequence>
<evidence type="ECO:0000256" key="6">
    <source>
        <dbReference type="ARBA" id="ARBA00023065"/>
    </source>
</evidence>
<keyword evidence="9" id="KW-0175">Coiled coil</keyword>
<dbReference type="InterPro" id="IPR017927">
    <property type="entry name" value="FAD-bd_FR_type"/>
</dbReference>
<evidence type="ECO:0000313" key="14">
    <source>
        <dbReference type="Proteomes" id="UP000636479"/>
    </source>
</evidence>
<dbReference type="InterPro" id="IPR013112">
    <property type="entry name" value="FAD-bd_8"/>
</dbReference>
<dbReference type="PANTHER" id="PTHR11972:SF153">
    <property type="entry name" value="SUPEROXIDE-GENERATING NADPH OXIDASE HEAVY CHAIN SUBUNIT A"/>
    <property type="match status" value="1"/>
</dbReference>
<keyword evidence="14" id="KW-1185">Reference proteome</keyword>
<feature type="region of interest" description="Disordered" evidence="10">
    <location>
        <begin position="395"/>
        <end position="421"/>
    </location>
</feature>
<feature type="transmembrane region" description="Helical" evidence="11">
    <location>
        <begin position="76"/>
        <end position="96"/>
    </location>
</feature>
<evidence type="ECO:0000259" key="12">
    <source>
        <dbReference type="PROSITE" id="PS51384"/>
    </source>
</evidence>
<evidence type="ECO:0000256" key="2">
    <source>
        <dbReference type="ARBA" id="ARBA00022692"/>
    </source>
</evidence>
<dbReference type="GO" id="GO:0006351">
    <property type="term" value="P:DNA-templated transcription"/>
    <property type="evidence" value="ECO:0007669"/>
    <property type="project" value="InterPro"/>
</dbReference>
<keyword evidence="6" id="KW-0813">Transport</keyword>
<dbReference type="CDD" id="cd06186">
    <property type="entry name" value="NOX_Duox_like_FAD_NADP"/>
    <property type="match status" value="1"/>
</dbReference>
<keyword evidence="7 11" id="KW-0472">Membrane</keyword>
<dbReference type="GO" id="GO:0003677">
    <property type="term" value="F:DNA binding"/>
    <property type="evidence" value="ECO:0007669"/>
    <property type="project" value="InterPro"/>
</dbReference>
<feature type="transmembrane region" description="Helical" evidence="11">
    <location>
        <begin position="108"/>
        <end position="134"/>
    </location>
</feature>
<name>A0A8H6SAN2_9AGAR</name>
<dbReference type="Gene3D" id="2.40.30.10">
    <property type="entry name" value="Translation factors"/>
    <property type="match status" value="1"/>
</dbReference>
<protein>
    <submittedName>
        <fullName evidence="13">FACT complex subunit SPT16</fullName>
    </submittedName>
</protein>
<keyword evidence="3" id="KW-0249">Electron transport</keyword>
<evidence type="ECO:0000256" key="10">
    <source>
        <dbReference type="SAM" id="MobiDB-lite"/>
    </source>
</evidence>
<keyword evidence="2 11" id="KW-0812">Transmembrane</keyword>
<evidence type="ECO:0000256" key="7">
    <source>
        <dbReference type="ARBA" id="ARBA00023136"/>
    </source>
</evidence>
<dbReference type="RefSeq" id="XP_037216623.1">
    <property type="nucleotide sequence ID" value="XM_037367229.1"/>
</dbReference>
<evidence type="ECO:0000256" key="1">
    <source>
        <dbReference type="ARBA" id="ARBA00004141"/>
    </source>
</evidence>
<comment type="subcellular location">
    <subcellularLocation>
        <location evidence="1">Membrane</location>
        <topology evidence="1">Multi-pass membrane protein</topology>
    </subcellularLocation>
</comment>
<feature type="transmembrane region" description="Helical" evidence="11">
    <location>
        <begin position="202"/>
        <end position="228"/>
    </location>
</feature>
<dbReference type="InterPro" id="IPR000778">
    <property type="entry name" value="Cyt_b245_heavy_chain"/>
</dbReference>
<dbReference type="InterPro" id="IPR036388">
    <property type="entry name" value="WH-like_DNA-bd_sf"/>
</dbReference>
<dbReference type="InterPro" id="IPR017938">
    <property type="entry name" value="Riboflavin_synthase-like_b-brl"/>
</dbReference>
<evidence type="ECO:0000256" key="9">
    <source>
        <dbReference type="SAM" id="Coils"/>
    </source>
</evidence>
<dbReference type="InterPro" id="IPR050369">
    <property type="entry name" value="RBOH/FRE"/>
</dbReference>
<dbReference type="EMBL" id="JACAZF010000009">
    <property type="protein sequence ID" value="KAF7295260.1"/>
    <property type="molecule type" value="Genomic_DNA"/>
</dbReference>
<dbReference type="Gene3D" id="1.10.10.10">
    <property type="entry name" value="Winged helix-like DNA-binding domain superfamily/Winged helix DNA-binding domain"/>
    <property type="match status" value="3"/>
</dbReference>
<feature type="coiled-coil region" evidence="9">
    <location>
        <begin position="734"/>
        <end position="768"/>
    </location>
</feature>
<evidence type="ECO:0000256" key="11">
    <source>
        <dbReference type="SAM" id="Phobius"/>
    </source>
</evidence>
<dbReference type="AlphaFoldDB" id="A0A8H6SAN2"/>
<dbReference type="Gene3D" id="6.10.140.1450">
    <property type="match status" value="1"/>
</dbReference>
<feature type="transmembrane region" description="Helical" evidence="11">
    <location>
        <begin position="280"/>
        <end position="299"/>
    </location>
</feature>
<dbReference type="SUPFAM" id="SSF63380">
    <property type="entry name" value="Riboflavin synthase domain-like"/>
    <property type="match status" value="1"/>
</dbReference>
<keyword evidence="5" id="KW-0560">Oxidoreductase</keyword>
<dbReference type="GO" id="GO:0016175">
    <property type="term" value="F:superoxide-generating NAD(P)H oxidase activity"/>
    <property type="evidence" value="ECO:0007669"/>
    <property type="project" value="TreeGrafter"/>
</dbReference>
<dbReference type="GeneID" id="59349745"/>
<keyword evidence="6" id="KW-0406">Ion transport</keyword>
<dbReference type="InterPro" id="IPR039261">
    <property type="entry name" value="FNR_nucleotide-bd"/>
</dbReference>
<dbReference type="PANTHER" id="PTHR11972">
    <property type="entry name" value="NADPH OXIDASE"/>
    <property type="match status" value="1"/>
</dbReference>
<dbReference type="SFLD" id="SFLDG01168">
    <property type="entry name" value="Ferric_reductase_subgroup_(FRE"/>
    <property type="match status" value="1"/>
</dbReference>
<feature type="transmembrane region" description="Helical" evidence="11">
    <location>
        <begin position="249"/>
        <end position="268"/>
    </location>
</feature>
<feature type="compositionally biased region" description="Polar residues" evidence="10">
    <location>
        <begin position="406"/>
        <end position="417"/>
    </location>
</feature>
<dbReference type="SFLD" id="SFLDS00052">
    <property type="entry name" value="Ferric_Reductase_Domain"/>
    <property type="match status" value="1"/>
</dbReference>
<dbReference type="Pfam" id="PF08030">
    <property type="entry name" value="NAD_binding_6"/>
    <property type="match status" value="1"/>
</dbReference>
<dbReference type="Pfam" id="PF01794">
    <property type="entry name" value="Ferric_reduct"/>
    <property type="match status" value="1"/>
</dbReference>
<gene>
    <name evidence="13" type="ORF">MIND_01065100</name>
</gene>
<dbReference type="InterPro" id="IPR036390">
    <property type="entry name" value="WH_DNA-bd_sf"/>
</dbReference>
<comment type="function">
    <text evidence="8">DNA-dependent RNA polymerase catalyzes the transcription of DNA into RNA using the four ribonucleoside triphosphates as substrates. Specific core component of RNA polymerase III which synthesizes small RNAs, such as 5S rRNA and tRNAs.</text>
</comment>
<dbReference type="SUPFAM" id="SSF52343">
    <property type="entry name" value="Ferredoxin reductase-like, C-terminal NADP-linked domain"/>
    <property type="match status" value="1"/>
</dbReference>
<evidence type="ECO:0000313" key="13">
    <source>
        <dbReference type="EMBL" id="KAF7295260.1"/>
    </source>
</evidence>
<dbReference type="Pfam" id="PF08022">
    <property type="entry name" value="FAD_binding_8"/>
    <property type="match status" value="1"/>
</dbReference>
<dbReference type="GO" id="GO:0006811">
    <property type="term" value="P:monoatomic ion transport"/>
    <property type="evidence" value="ECO:0007669"/>
    <property type="project" value="UniProtKB-KW"/>
</dbReference>
<evidence type="ECO:0000256" key="4">
    <source>
        <dbReference type="ARBA" id="ARBA00022989"/>
    </source>
</evidence>
<organism evidence="13 14">
    <name type="scientific">Mycena indigotica</name>
    <dbReference type="NCBI Taxonomy" id="2126181"/>
    <lineage>
        <taxon>Eukaryota</taxon>
        <taxon>Fungi</taxon>
        <taxon>Dikarya</taxon>
        <taxon>Basidiomycota</taxon>
        <taxon>Agaricomycotina</taxon>
        <taxon>Agaricomycetes</taxon>
        <taxon>Agaricomycetidae</taxon>
        <taxon>Agaricales</taxon>
        <taxon>Marasmiineae</taxon>
        <taxon>Mycenaceae</taxon>
        <taxon>Mycena</taxon>
    </lineage>
</organism>
<dbReference type="GO" id="GO:0042554">
    <property type="term" value="P:superoxide anion generation"/>
    <property type="evidence" value="ECO:0007669"/>
    <property type="project" value="TreeGrafter"/>
</dbReference>
<comment type="caution">
    <text evidence="13">The sequence shown here is derived from an EMBL/GenBank/DDBJ whole genome shotgun (WGS) entry which is preliminary data.</text>
</comment>
<reference evidence="13" key="1">
    <citation type="submission" date="2020-05" db="EMBL/GenBank/DDBJ databases">
        <title>Mycena genomes resolve the evolution of fungal bioluminescence.</title>
        <authorList>
            <person name="Tsai I.J."/>
        </authorList>
    </citation>
    <scope>NUCLEOTIDE SEQUENCE</scope>
    <source>
        <strain evidence="13">171206Taipei</strain>
    </source>
</reference>
<dbReference type="OrthoDB" id="272392at2759"/>
<dbReference type="SUPFAM" id="SSF46785">
    <property type="entry name" value="Winged helix' DNA-binding domain"/>
    <property type="match status" value="1"/>
</dbReference>
<dbReference type="InterPro" id="IPR013121">
    <property type="entry name" value="Fe_red_NAD-bd_6"/>
</dbReference>
<dbReference type="PRINTS" id="PR00466">
    <property type="entry name" value="GP91PHOX"/>
</dbReference>
<dbReference type="Proteomes" id="UP000636479">
    <property type="component" value="Unassembled WGS sequence"/>
</dbReference>
<feature type="transmembrane region" description="Helical" evidence="11">
    <location>
        <begin position="427"/>
        <end position="448"/>
    </location>
</feature>
<evidence type="ECO:0000256" key="5">
    <source>
        <dbReference type="ARBA" id="ARBA00023002"/>
    </source>
</evidence>
<evidence type="ECO:0000256" key="3">
    <source>
        <dbReference type="ARBA" id="ARBA00022982"/>
    </source>
</evidence>
<dbReference type="InterPro" id="IPR013130">
    <property type="entry name" value="Fe3_Rdtase_TM_dom"/>
</dbReference>
<dbReference type="PROSITE" id="PS51384">
    <property type="entry name" value="FAD_FR"/>
    <property type="match status" value="1"/>
</dbReference>
<dbReference type="Pfam" id="PF05645">
    <property type="entry name" value="RNA_pol_Rpc82"/>
    <property type="match status" value="1"/>
</dbReference>
<dbReference type="InterPro" id="IPR008806">
    <property type="entry name" value="RNA_pol_III_Rpc82_C"/>
</dbReference>
<dbReference type="GO" id="GO:0043020">
    <property type="term" value="C:NADPH oxidase complex"/>
    <property type="evidence" value="ECO:0007669"/>
    <property type="project" value="TreeGrafter"/>
</dbReference>
<feature type="transmembrane region" description="Helical" evidence="11">
    <location>
        <begin position="162"/>
        <end position="182"/>
    </location>
</feature>
<feature type="domain" description="FAD-binding FR-type" evidence="12">
    <location>
        <begin position="297"/>
        <end position="414"/>
    </location>
</feature>
<dbReference type="InterPro" id="IPR055207">
    <property type="entry name" value="POLR3C_WHD"/>
</dbReference>
<evidence type="ECO:0000256" key="8">
    <source>
        <dbReference type="ARBA" id="ARBA00025127"/>
    </source>
</evidence>
<proteinExistence type="predicted"/>
<keyword evidence="4 11" id="KW-1133">Transmembrane helix</keyword>
<dbReference type="SFLD" id="SFLDG01169">
    <property type="entry name" value="NADPH_oxidase_subgroup_(NOX)"/>
    <property type="match status" value="1"/>
</dbReference>
<dbReference type="Pfam" id="PF22536">
    <property type="entry name" value="WHD_POLR3C"/>
    <property type="match status" value="1"/>
</dbReference>